<dbReference type="AlphaFoldDB" id="A0A146KGC8"/>
<protein>
    <submittedName>
        <fullName evidence="1">Uncharacterized protein</fullName>
    </submittedName>
</protein>
<proteinExistence type="predicted"/>
<organism evidence="1">
    <name type="scientific">Trepomonas sp. PC1</name>
    <dbReference type="NCBI Taxonomy" id="1076344"/>
    <lineage>
        <taxon>Eukaryota</taxon>
        <taxon>Metamonada</taxon>
        <taxon>Diplomonadida</taxon>
        <taxon>Hexamitidae</taxon>
        <taxon>Hexamitinae</taxon>
        <taxon>Trepomonas</taxon>
    </lineage>
</organism>
<reference evidence="1" key="1">
    <citation type="submission" date="2015-07" db="EMBL/GenBank/DDBJ databases">
        <title>Adaptation to a free-living lifestyle via gene acquisitions in the diplomonad Trepomonas sp. PC1.</title>
        <authorList>
            <person name="Xu F."/>
            <person name="Jerlstrom-Hultqvist J."/>
            <person name="Kolisko M."/>
            <person name="Simpson A.G.B."/>
            <person name="Roger A.J."/>
            <person name="Svard S.G."/>
            <person name="Andersson J.O."/>
        </authorList>
    </citation>
    <scope>NUCLEOTIDE SEQUENCE</scope>
    <source>
        <strain evidence="1">PC1</strain>
    </source>
</reference>
<evidence type="ECO:0000313" key="1">
    <source>
        <dbReference type="EMBL" id="JAP94526.1"/>
    </source>
</evidence>
<dbReference type="EMBL" id="GDID01002080">
    <property type="protein sequence ID" value="JAP94526.1"/>
    <property type="molecule type" value="Transcribed_RNA"/>
</dbReference>
<sequence>MHHQLPNRKRTLNLLLRKASGSGKICVLGQIEPQTPRLVVSFRQYLQVSVLQPYSPQNPKPSGFPRHIGDPICEMVSFKA</sequence>
<gene>
    <name evidence="1" type="ORF">TPC1_12790</name>
</gene>
<accession>A0A146KGC8</accession>
<name>A0A146KGC8_9EUKA</name>